<keyword evidence="11" id="KW-1185">Reference proteome</keyword>
<proteinExistence type="inferred from homology"/>
<keyword evidence="4 7" id="KW-0067">ATP-binding</keyword>
<dbReference type="InterPro" id="IPR027417">
    <property type="entry name" value="P-loop_NTPase"/>
</dbReference>
<reference evidence="10 11" key="1">
    <citation type="submission" date="2024-09" db="EMBL/GenBank/DDBJ databases">
        <authorList>
            <person name="Sun Q."/>
            <person name="Mori K."/>
        </authorList>
    </citation>
    <scope>NUCLEOTIDE SEQUENCE [LARGE SCALE GENOMIC DNA]</scope>
    <source>
        <strain evidence="10 11">JCM 3331</strain>
    </source>
</reference>
<evidence type="ECO:0000256" key="8">
    <source>
        <dbReference type="SAM" id="MobiDB-lite"/>
    </source>
</evidence>
<protein>
    <recommendedName>
        <fullName evidence="7">Spermidine/putrescine import ATP-binding protein PotA</fullName>
        <ecNumber evidence="7">7.6.2.11</ecNumber>
    </recommendedName>
</protein>
<comment type="caution">
    <text evidence="10">The sequence shown here is derived from an EMBL/GenBank/DDBJ whole genome shotgun (WGS) entry which is preliminary data.</text>
</comment>
<dbReference type="SUPFAM" id="SSF50331">
    <property type="entry name" value="MOP-like"/>
    <property type="match status" value="1"/>
</dbReference>
<accession>A0ABV5RHW1</accession>
<evidence type="ECO:0000313" key="11">
    <source>
        <dbReference type="Proteomes" id="UP001589710"/>
    </source>
</evidence>
<dbReference type="InterPro" id="IPR008995">
    <property type="entry name" value="Mo/tungstate-bd_C_term_dom"/>
</dbReference>
<sequence length="393" mass="42826">MKTEMPAPNPGPTRSGRLELSGLAHDYGLGVRAVDDVDITIEPGEFFTLLGASGSGKSTILQLVAGLLDPSGGRILLDGKDITGVSPQRRDVGMVFQSYALFPHMTVRQNIAFPLEVRKAGKQVIEERVEEMLRLVELTDHRDKNVAQLSGGQQQRVAIARSLAAVPRVLLLDEPLGALDKRLREQLSAQLREVQERAGVTAIYVTHDQVEAFTMSDRVAVLDRGKLIQVGTPEELYHQPRNRFVAEFVGDANVVAGRVRALGSQVAYVETGDGRTLEVPTDRTWAKDTAVALIVRPENVVVRAPGDDNAGRFVRGRVRRNVFVGDSTRTIVDADGATYTARVPGHAALSHVGDEVDLCWREHGALLVSDDSADDRVSPALSQELAQPEMERP</sequence>
<dbReference type="Pfam" id="PF00005">
    <property type="entry name" value="ABC_tran"/>
    <property type="match status" value="1"/>
</dbReference>
<evidence type="ECO:0000256" key="1">
    <source>
        <dbReference type="ARBA" id="ARBA00022448"/>
    </source>
</evidence>
<keyword evidence="1 7" id="KW-0813">Transport</keyword>
<comment type="similarity">
    <text evidence="7">Belongs to the ABC transporter superfamily. Spermidine/putrescine importer (TC 3.A.1.11.1) family.</text>
</comment>
<dbReference type="Pfam" id="PF08402">
    <property type="entry name" value="TOBE_2"/>
    <property type="match status" value="1"/>
</dbReference>
<dbReference type="Proteomes" id="UP001589710">
    <property type="component" value="Unassembled WGS sequence"/>
</dbReference>
<dbReference type="SUPFAM" id="SSF52540">
    <property type="entry name" value="P-loop containing nucleoside triphosphate hydrolases"/>
    <property type="match status" value="1"/>
</dbReference>
<comment type="function">
    <text evidence="7">Part of the ABC transporter complex PotABCD involved in spermidine/putrescine import. Responsible for energy coupling to the transport system.</text>
</comment>
<evidence type="ECO:0000256" key="4">
    <source>
        <dbReference type="ARBA" id="ARBA00022840"/>
    </source>
</evidence>
<dbReference type="InterPro" id="IPR003593">
    <property type="entry name" value="AAA+_ATPase"/>
</dbReference>
<evidence type="ECO:0000256" key="3">
    <source>
        <dbReference type="ARBA" id="ARBA00022741"/>
    </source>
</evidence>
<dbReference type="NCBIfam" id="TIGR01187">
    <property type="entry name" value="potA"/>
    <property type="match status" value="1"/>
</dbReference>
<feature type="region of interest" description="Disordered" evidence="8">
    <location>
        <begin position="371"/>
        <end position="393"/>
    </location>
</feature>
<dbReference type="SMART" id="SM00382">
    <property type="entry name" value="AAA"/>
    <property type="match status" value="1"/>
</dbReference>
<comment type="catalytic activity">
    <reaction evidence="7">
        <text>ATP + H2O + polyamine-[polyamine-binding protein]Side 1 = ADP + phosphate + polyamineSide 2 + [polyamine-binding protein]Side 1.</text>
        <dbReference type="EC" id="7.6.2.11"/>
    </reaction>
</comment>
<dbReference type="EC" id="7.6.2.11" evidence="7"/>
<dbReference type="PROSITE" id="PS00211">
    <property type="entry name" value="ABC_TRANSPORTER_1"/>
    <property type="match status" value="1"/>
</dbReference>
<dbReference type="EMBL" id="JBHMCG010000141">
    <property type="protein sequence ID" value="MFB9576906.1"/>
    <property type="molecule type" value="Genomic_DNA"/>
</dbReference>
<evidence type="ECO:0000256" key="6">
    <source>
        <dbReference type="ARBA" id="ARBA00023136"/>
    </source>
</evidence>
<dbReference type="PANTHER" id="PTHR42781">
    <property type="entry name" value="SPERMIDINE/PUTRESCINE IMPORT ATP-BINDING PROTEIN POTA"/>
    <property type="match status" value="1"/>
</dbReference>
<evidence type="ECO:0000256" key="2">
    <source>
        <dbReference type="ARBA" id="ARBA00022475"/>
    </source>
</evidence>
<dbReference type="InterPro" id="IPR050093">
    <property type="entry name" value="ABC_SmlMolc_Importer"/>
</dbReference>
<keyword evidence="2 7" id="KW-1003">Cell membrane</keyword>
<comment type="subunit">
    <text evidence="7">The complex is composed of two ATP-binding proteins (PotA), two transmembrane proteins (PotB and PotC) and a solute-binding protein (PotD).</text>
</comment>
<evidence type="ECO:0000256" key="5">
    <source>
        <dbReference type="ARBA" id="ARBA00022967"/>
    </source>
</evidence>
<gene>
    <name evidence="7" type="primary">potA</name>
    <name evidence="10" type="ORF">ACFFTL_32725</name>
</gene>
<dbReference type="InterPro" id="IPR003439">
    <property type="entry name" value="ABC_transporter-like_ATP-bd"/>
</dbReference>
<dbReference type="PANTHER" id="PTHR42781:SF4">
    <property type="entry name" value="SPERMIDINE_PUTRESCINE IMPORT ATP-BINDING PROTEIN POTA"/>
    <property type="match status" value="1"/>
</dbReference>
<organism evidence="10 11">
    <name type="scientific">Streptomyces yanii</name>
    <dbReference type="NCBI Taxonomy" id="78510"/>
    <lineage>
        <taxon>Bacteria</taxon>
        <taxon>Bacillati</taxon>
        <taxon>Actinomycetota</taxon>
        <taxon>Actinomycetes</taxon>
        <taxon>Kitasatosporales</taxon>
        <taxon>Streptomycetaceae</taxon>
        <taxon>Streptomyces</taxon>
    </lineage>
</organism>
<dbReference type="Gene3D" id="2.40.50.100">
    <property type="match status" value="1"/>
</dbReference>
<evidence type="ECO:0000259" key="9">
    <source>
        <dbReference type="PROSITE" id="PS50893"/>
    </source>
</evidence>
<keyword evidence="3 7" id="KW-0547">Nucleotide-binding</keyword>
<evidence type="ECO:0000313" key="10">
    <source>
        <dbReference type="EMBL" id="MFB9576906.1"/>
    </source>
</evidence>
<name>A0ABV5RHW1_9ACTN</name>
<dbReference type="InterPro" id="IPR005893">
    <property type="entry name" value="PotA-like"/>
</dbReference>
<dbReference type="PROSITE" id="PS50893">
    <property type="entry name" value="ABC_TRANSPORTER_2"/>
    <property type="match status" value="1"/>
</dbReference>
<dbReference type="GO" id="GO:0005524">
    <property type="term" value="F:ATP binding"/>
    <property type="evidence" value="ECO:0007669"/>
    <property type="project" value="UniProtKB-KW"/>
</dbReference>
<dbReference type="Gene3D" id="3.40.50.300">
    <property type="entry name" value="P-loop containing nucleotide triphosphate hydrolases"/>
    <property type="match status" value="1"/>
</dbReference>
<dbReference type="RefSeq" id="WP_345516016.1">
    <property type="nucleotide sequence ID" value="NZ_BAAAXD010000034.1"/>
</dbReference>
<keyword evidence="6 7" id="KW-0472">Membrane</keyword>
<evidence type="ECO:0000256" key="7">
    <source>
        <dbReference type="RuleBase" id="RU364083"/>
    </source>
</evidence>
<dbReference type="InterPro" id="IPR013611">
    <property type="entry name" value="Transp-assoc_OB_typ2"/>
</dbReference>
<keyword evidence="5 7" id="KW-1278">Translocase</keyword>
<feature type="domain" description="ABC transporter" evidence="9">
    <location>
        <begin position="18"/>
        <end position="249"/>
    </location>
</feature>
<dbReference type="InterPro" id="IPR017871">
    <property type="entry name" value="ABC_transporter-like_CS"/>
</dbReference>